<keyword evidence="3" id="KW-1185">Reference proteome</keyword>
<feature type="domain" description="Outer membrane protein beta-barrel" evidence="1">
    <location>
        <begin position="30"/>
        <end position="207"/>
    </location>
</feature>
<proteinExistence type="predicted"/>
<dbReference type="EMBL" id="SPNC01000065">
    <property type="protein sequence ID" value="TFH95112.1"/>
    <property type="molecule type" value="Genomic_DNA"/>
</dbReference>
<reference evidence="2 3" key="1">
    <citation type="submission" date="2019-03" db="EMBL/GenBank/DDBJ databases">
        <title>Porphyromonas levii Isolated from the Uterus of Dairy Cows.</title>
        <authorList>
            <person name="Francis A.M."/>
        </authorList>
    </citation>
    <scope>NUCLEOTIDE SEQUENCE [LARGE SCALE GENOMIC DNA]</scope>
    <source>
        <strain evidence="2 3">AF5678</strain>
    </source>
</reference>
<protein>
    <submittedName>
        <fullName evidence="2">PorT family protein</fullName>
    </submittedName>
</protein>
<name>A0A4Y8WPN1_9PORP</name>
<evidence type="ECO:0000313" key="2">
    <source>
        <dbReference type="EMBL" id="TFH95112.1"/>
    </source>
</evidence>
<accession>A0A4Y8WPN1</accession>
<dbReference type="InterPro" id="IPR025665">
    <property type="entry name" value="Beta-barrel_OMP_2"/>
</dbReference>
<evidence type="ECO:0000259" key="1">
    <source>
        <dbReference type="Pfam" id="PF13568"/>
    </source>
</evidence>
<dbReference type="RefSeq" id="WP_134849298.1">
    <property type="nucleotide sequence ID" value="NZ_CP197400.1"/>
</dbReference>
<dbReference type="GeneID" id="66797539"/>
<dbReference type="AlphaFoldDB" id="A0A4Y8WPN1"/>
<dbReference type="Pfam" id="PF13568">
    <property type="entry name" value="OMP_b-brl_2"/>
    <property type="match status" value="1"/>
</dbReference>
<dbReference type="STRING" id="1122973.GCA_000379925_01484"/>
<comment type="caution">
    <text evidence="2">The sequence shown here is derived from an EMBL/GenBank/DDBJ whole genome shotgun (WGS) entry which is preliminary data.</text>
</comment>
<dbReference type="Proteomes" id="UP000297225">
    <property type="component" value="Unassembled WGS sequence"/>
</dbReference>
<dbReference type="OrthoDB" id="977141at2"/>
<gene>
    <name evidence="2" type="ORF">E4P47_05215</name>
</gene>
<organism evidence="2 3">
    <name type="scientific">Porphyromonas levii</name>
    <dbReference type="NCBI Taxonomy" id="28114"/>
    <lineage>
        <taxon>Bacteria</taxon>
        <taxon>Pseudomonadati</taxon>
        <taxon>Bacteroidota</taxon>
        <taxon>Bacteroidia</taxon>
        <taxon>Bacteroidales</taxon>
        <taxon>Porphyromonadaceae</taxon>
        <taxon>Porphyromonas</taxon>
    </lineage>
</organism>
<evidence type="ECO:0000313" key="3">
    <source>
        <dbReference type="Proteomes" id="UP000297225"/>
    </source>
</evidence>
<sequence length="234" mass="25903">MRKFIYTTALLLLSLVAVEASGQALKYQPRFMVGPTVGINISNMIFAPKVYQGLKIGYDAGVVLRYDVGHVYDMPNVAGGIWLEVDYSVRGWKEKPRDLPEQYAKSNLTYQRTLSYVSVPVLTHLTFGQKALKFTVDLGAHFGYLLAESSSGNFPKEGIQGVVTRQHTMPVEHKFAWGIGGGVGSEYHFDKIVAGIRASYVYGLGEIYGNSRSDYFGKSSEQVIAAKAYVLFSF</sequence>